<dbReference type="OrthoDB" id="2953266at2759"/>
<protein>
    <submittedName>
        <fullName evidence="1">Uncharacterized protein</fullName>
    </submittedName>
</protein>
<comment type="caution">
    <text evidence="1">The sequence shown here is derived from an EMBL/GenBank/DDBJ whole genome shotgun (WGS) entry which is preliminary data.</text>
</comment>
<evidence type="ECO:0000313" key="1">
    <source>
        <dbReference type="EMBL" id="KAF7348931.1"/>
    </source>
</evidence>
<reference evidence="1" key="1">
    <citation type="submission" date="2020-05" db="EMBL/GenBank/DDBJ databases">
        <title>Mycena genomes resolve the evolution of fungal bioluminescence.</title>
        <authorList>
            <person name="Tsai I.J."/>
        </authorList>
    </citation>
    <scope>NUCLEOTIDE SEQUENCE</scope>
    <source>
        <strain evidence="1">CCC161011</strain>
    </source>
</reference>
<organism evidence="1 2">
    <name type="scientific">Mycena venus</name>
    <dbReference type="NCBI Taxonomy" id="2733690"/>
    <lineage>
        <taxon>Eukaryota</taxon>
        <taxon>Fungi</taxon>
        <taxon>Dikarya</taxon>
        <taxon>Basidiomycota</taxon>
        <taxon>Agaricomycotina</taxon>
        <taxon>Agaricomycetes</taxon>
        <taxon>Agaricomycetidae</taxon>
        <taxon>Agaricales</taxon>
        <taxon>Marasmiineae</taxon>
        <taxon>Mycenaceae</taxon>
        <taxon>Mycena</taxon>
    </lineage>
</organism>
<accession>A0A8H6XYK2</accession>
<dbReference type="Proteomes" id="UP000620124">
    <property type="component" value="Unassembled WGS sequence"/>
</dbReference>
<gene>
    <name evidence="1" type="ORF">MVEN_01413500</name>
</gene>
<dbReference type="AlphaFoldDB" id="A0A8H6XYK2"/>
<proteinExistence type="predicted"/>
<name>A0A8H6XYK2_9AGAR</name>
<keyword evidence="2" id="KW-1185">Reference proteome</keyword>
<evidence type="ECO:0000313" key="2">
    <source>
        <dbReference type="Proteomes" id="UP000620124"/>
    </source>
</evidence>
<sequence>MFWPGLGSQRAKATPSQAKAMAFRPSQGRKITNITVSLPITVKVSTIMFGSSCDALEDYVEVASLPNMHIHRSRWELRGKEGKVIKDGWTRFKASDVFDSCIRLYIWSRPHDFWLSQANHVFSRLHITSNFDDYVALCDIIYELRISTTTEDLPPGFLFVCPEEDVQTGPSFFCWPTCPAYWSLDPSGTERLSPDEAMRLRFPFIGLKAEAHGWCWNGDVYVGLRRFHYAKGFDPESQDVARHFGAPLFQLSHEIADYDIDLRMLESENTPTLTSKKIVAPRDSNNVVWNGRLFFESPEEYFVTEPSSFKWSTYRGNWSHDPLAESLCTEDATQLGYSLIQWAPEVAESSSDANVCSGLCDLSLATGFDAEGRNVPSYFGQPVSQFSDVPAIHVDKVAEVYHGLVNRDDEYQDDYSIPTRINMHKNIMERIVKGSLQDGLALRRMALEEKAQLIEMLRLGIFTKEQFISRLGQIEAAT</sequence>
<dbReference type="EMBL" id="JACAZI010000011">
    <property type="protein sequence ID" value="KAF7348931.1"/>
    <property type="molecule type" value="Genomic_DNA"/>
</dbReference>